<keyword evidence="7" id="KW-0869">Chloride channel</keyword>
<accession>A0A7C5DC86</accession>
<comment type="caution">
    <text evidence="13">The sequence shown here is derived from an EMBL/GenBank/DDBJ whole genome shotgun (WGS) entry which is preliminary data.</text>
</comment>
<dbReference type="Proteomes" id="UP000886059">
    <property type="component" value="Unassembled WGS sequence"/>
</dbReference>
<keyword evidence="8" id="KW-0868">Chloride</keyword>
<keyword evidence="2" id="KW-0813">Transport</keyword>
<dbReference type="Gene3D" id="3.10.580.10">
    <property type="entry name" value="CBS-domain"/>
    <property type="match status" value="1"/>
</dbReference>
<reference evidence="13" key="1">
    <citation type="journal article" date="2020" name="mSystems">
        <title>Genome- and Community-Level Interaction Insights into Carbon Utilization and Element Cycling Functions of Hydrothermarchaeota in Hydrothermal Sediment.</title>
        <authorList>
            <person name="Zhou Z."/>
            <person name="Liu Y."/>
            <person name="Xu W."/>
            <person name="Pan J."/>
            <person name="Luo Z.H."/>
            <person name="Li M."/>
        </authorList>
    </citation>
    <scope>NUCLEOTIDE SEQUENCE [LARGE SCALE GENOMIC DNA]</scope>
    <source>
        <strain evidence="13">HyVt-628</strain>
    </source>
</reference>
<dbReference type="InterPro" id="IPR000644">
    <property type="entry name" value="CBS_dom"/>
</dbReference>
<feature type="transmembrane region" description="Helical" evidence="11">
    <location>
        <begin position="354"/>
        <end position="377"/>
    </location>
</feature>
<keyword evidence="10" id="KW-0129">CBS domain</keyword>
<keyword evidence="3 11" id="KW-0812">Transmembrane</keyword>
<evidence type="ECO:0000256" key="5">
    <source>
        <dbReference type="ARBA" id="ARBA00023065"/>
    </source>
</evidence>
<gene>
    <name evidence="13" type="ORF">ENL01_03865</name>
</gene>
<evidence type="ECO:0000259" key="12">
    <source>
        <dbReference type="PROSITE" id="PS51371"/>
    </source>
</evidence>
<feature type="transmembrane region" description="Helical" evidence="11">
    <location>
        <begin position="273"/>
        <end position="290"/>
    </location>
</feature>
<evidence type="ECO:0000256" key="8">
    <source>
        <dbReference type="ARBA" id="ARBA00023214"/>
    </source>
</evidence>
<feature type="transmembrane region" description="Helical" evidence="11">
    <location>
        <begin position="441"/>
        <end position="460"/>
    </location>
</feature>
<dbReference type="GO" id="GO:0034707">
    <property type="term" value="C:chloride channel complex"/>
    <property type="evidence" value="ECO:0007669"/>
    <property type="project" value="UniProtKB-KW"/>
</dbReference>
<organism evidence="13">
    <name type="scientific">Chlorobaculum parvum</name>
    <dbReference type="NCBI Taxonomy" id="274539"/>
    <lineage>
        <taxon>Bacteria</taxon>
        <taxon>Pseudomonadati</taxon>
        <taxon>Chlorobiota</taxon>
        <taxon>Chlorobiia</taxon>
        <taxon>Chlorobiales</taxon>
        <taxon>Chlorobiaceae</taxon>
        <taxon>Chlorobaculum</taxon>
    </lineage>
</organism>
<feature type="domain" description="CBS" evidence="12">
    <location>
        <begin position="557"/>
        <end position="615"/>
    </location>
</feature>
<dbReference type="Gene3D" id="1.10.3080.10">
    <property type="entry name" value="Clc chloride channel"/>
    <property type="match status" value="1"/>
</dbReference>
<dbReference type="AlphaFoldDB" id="A0A7C5DC86"/>
<dbReference type="PANTHER" id="PTHR43427:SF6">
    <property type="entry name" value="CHLORIDE CHANNEL PROTEIN CLC-E"/>
    <property type="match status" value="1"/>
</dbReference>
<feature type="transmembrane region" description="Helical" evidence="11">
    <location>
        <begin position="198"/>
        <end position="223"/>
    </location>
</feature>
<dbReference type="InterPro" id="IPR050368">
    <property type="entry name" value="ClC-type_chloride_channel"/>
</dbReference>
<comment type="subcellular location">
    <subcellularLocation>
        <location evidence="1">Membrane</location>
        <topology evidence="1">Multi-pass membrane protein</topology>
    </subcellularLocation>
</comment>
<evidence type="ECO:0000256" key="10">
    <source>
        <dbReference type="PROSITE-ProRule" id="PRU00703"/>
    </source>
</evidence>
<dbReference type="SUPFAM" id="SSF81340">
    <property type="entry name" value="Clc chloride channel"/>
    <property type="match status" value="1"/>
</dbReference>
<evidence type="ECO:0000256" key="4">
    <source>
        <dbReference type="ARBA" id="ARBA00022989"/>
    </source>
</evidence>
<name>A0A7C5DC86_9CHLB</name>
<evidence type="ECO:0000256" key="9">
    <source>
        <dbReference type="ARBA" id="ARBA00023303"/>
    </source>
</evidence>
<feature type="transmembrane region" description="Helical" evidence="11">
    <location>
        <begin position="235"/>
        <end position="253"/>
    </location>
</feature>
<evidence type="ECO:0000256" key="1">
    <source>
        <dbReference type="ARBA" id="ARBA00004141"/>
    </source>
</evidence>
<dbReference type="GO" id="GO:0005254">
    <property type="term" value="F:chloride channel activity"/>
    <property type="evidence" value="ECO:0007669"/>
    <property type="project" value="UniProtKB-KW"/>
</dbReference>
<dbReference type="PROSITE" id="PS51371">
    <property type="entry name" value="CBS"/>
    <property type="match status" value="1"/>
</dbReference>
<dbReference type="CDD" id="cd00400">
    <property type="entry name" value="Voltage_gated_ClC"/>
    <property type="match status" value="1"/>
</dbReference>
<feature type="transmembrane region" description="Helical" evidence="11">
    <location>
        <begin position="398"/>
        <end position="421"/>
    </location>
</feature>
<keyword evidence="6 11" id="KW-0472">Membrane</keyword>
<keyword evidence="9" id="KW-0407">Ion channel</keyword>
<proteinExistence type="predicted"/>
<evidence type="ECO:0000256" key="2">
    <source>
        <dbReference type="ARBA" id="ARBA00022448"/>
    </source>
</evidence>
<dbReference type="PRINTS" id="PR00762">
    <property type="entry name" value="CLCHANNEL"/>
</dbReference>
<dbReference type="Pfam" id="PF00654">
    <property type="entry name" value="Voltage_CLC"/>
    <property type="match status" value="1"/>
</dbReference>
<dbReference type="EMBL" id="DRSK01000218">
    <property type="protein sequence ID" value="HHE08009.1"/>
    <property type="molecule type" value="Genomic_DNA"/>
</dbReference>
<keyword evidence="5" id="KW-0406">Ion transport</keyword>
<dbReference type="InterPro" id="IPR014743">
    <property type="entry name" value="Cl-channel_core"/>
</dbReference>
<dbReference type="SUPFAM" id="SSF54631">
    <property type="entry name" value="CBS-domain pair"/>
    <property type="match status" value="1"/>
</dbReference>
<evidence type="ECO:0000256" key="6">
    <source>
        <dbReference type="ARBA" id="ARBA00023136"/>
    </source>
</evidence>
<protein>
    <submittedName>
        <fullName evidence="13">Chloride channel protein</fullName>
    </submittedName>
</protein>
<evidence type="ECO:0000256" key="3">
    <source>
        <dbReference type="ARBA" id="ARBA00022692"/>
    </source>
</evidence>
<dbReference type="Pfam" id="PF00571">
    <property type="entry name" value="CBS"/>
    <property type="match status" value="1"/>
</dbReference>
<feature type="transmembrane region" description="Helical" evidence="11">
    <location>
        <begin position="311"/>
        <end position="329"/>
    </location>
</feature>
<evidence type="ECO:0000313" key="13">
    <source>
        <dbReference type="EMBL" id="HHE08009.1"/>
    </source>
</evidence>
<evidence type="ECO:0000256" key="7">
    <source>
        <dbReference type="ARBA" id="ARBA00023173"/>
    </source>
</evidence>
<evidence type="ECO:0000256" key="11">
    <source>
        <dbReference type="SAM" id="Phobius"/>
    </source>
</evidence>
<dbReference type="InterPro" id="IPR046342">
    <property type="entry name" value="CBS_dom_sf"/>
</dbReference>
<dbReference type="PANTHER" id="PTHR43427">
    <property type="entry name" value="CHLORIDE CHANNEL PROTEIN CLC-E"/>
    <property type="match status" value="1"/>
</dbReference>
<feature type="transmembrane region" description="Helical" evidence="11">
    <location>
        <begin position="54"/>
        <end position="73"/>
    </location>
</feature>
<keyword evidence="4 11" id="KW-1133">Transmembrane helix</keyword>
<feature type="transmembrane region" description="Helical" evidence="11">
    <location>
        <begin position="102"/>
        <end position="123"/>
    </location>
</feature>
<dbReference type="InterPro" id="IPR001807">
    <property type="entry name" value="ClC"/>
</dbReference>
<sequence length="629" mass="68464">MKGLFRNSRIRRRAVALTYLILRKSRYFKGTSQQFFRMTWASFLAQLNLNQDIPFLLVAIVVGLITGYLAVIFHDAIKIISSYLFYGTTALGLPTFNNALRILLLPLIPALGGLFVGLYNAYIVKAEPEHGLPSVIKAVAQKNGKIPMKNWFHKTITSVVSIGTGGGAGREAPIAQVGASIGSSVAQLLKFSPIRTRTLLGCGAAAGLAAVFNAPIGGVMFAVEVILGDFSVRTFSPIVVAAVVGTVLSRSYLGSYPTFLVHSYSLISDTELVFYFILGVLSGLTAVLFIRTFYSIEEWMHKLEKRFNIPLWSMPAIGGLLCGLISMWVPELYGFSYEVINKALVGQVSWTNMIAVYVLKPVVAALTVGSGGSGGMFAPTMKMGAMLGGMFGKLVHQYFPTITAASGAYALVGMGAVTAGIMRAPLTVILILFEVTGQYEIVLPIMFAAVTSALVARLTYPYTMETYVLEKENVRVGFGIALTIAGNISVLDVMQRKFVKFFDVTRVETIIDAFYNTRDSHFFITTPDGVFIGMIGLDEMSIVIRDGAYTGMIADDLVKKNVTVLYDTSKLDEALKIFEISEYSILPVVSSSSGKLLGILKQDEAFSYYRKQMNLIGENTGEMVEQKAG</sequence>